<dbReference type="GO" id="GO:0016020">
    <property type="term" value="C:membrane"/>
    <property type="evidence" value="ECO:0007669"/>
    <property type="project" value="UniProtKB-SubCell"/>
</dbReference>
<evidence type="ECO:0000256" key="4">
    <source>
        <dbReference type="ARBA" id="ARBA00022617"/>
    </source>
</evidence>
<dbReference type="PANTHER" id="PTHR24282:SF255">
    <property type="entry name" value="CYTOCHROME P450 72A11-RELATED"/>
    <property type="match status" value="1"/>
</dbReference>
<evidence type="ECO:0000256" key="2">
    <source>
        <dbReference type="ARBA" id="ARBA00004167"/>
    </source>
</evidence>
<sequence>MEARMEAEWTATKVVTVILVVIWGWRMLNRLWLKPKKQEKLLREQGLKGNPYRFLIGDLKEILKSRKETESKPMALSDDIVPHVSSYLHQSVNKHGKNFFIWFGPIPRVTINDPELIKDVFNKIDIFPKPALNPLVELLVTGLTTYEGEKWSKHRRIINPAFNLEKIKVMLPIFFISCNDLINEWEGMLSSDGTCEMDVWPFLQNLACDIISRTAFGSSYEEGKRIFNLQKEQAEVIMKVIHKSFIPGWR</sequence>
<dbReference type="GO" id="GO:0016705">
    <property type="term" value="F:oxidoreductase activity, acting on paired donors, with incorporation or reduction of molecular oxygen"/>
    <property type="evidence" value="ECO:0007669"/>
    <property type="project" value="InterPro"/>
</dbReference>
<dbReference type="GO" id="GO:0020037">
    <property type="term" value="F:heme binding"/>
    <property type="evidence" value="ECO:0007669"/>
    <property type="project" value="InterPro"/>
</dbReference>
<comment type="caution">
    <text evidence="13">The sequence shown here is derived from an EMBL/GenBank/DDBJ whole genome shotgun (WGS) entry which is preliminary data.</text>
</comment>
<evidence type="ECO:0000256" key="1">
    <source>
        <dbReference type="ARBA" id="ARBA00001971"/>
    </source>
</evidence>
<evidence type="ECO:0000256" key="3">
    <source>
        <dbReference type="ARBA" id="ARBA00010617"/>
    </source>
</evidence>
<dbReference type="PRINTS" id="PR00464">
    <property type="entry name" value="EP450II"/>
</dbReference>
<dbReference type="InterPro" id="IPR036396">
    <property type="entry name" value="Cyt_P450_sf"/>
</dbReference>
<accession>A0AAN9E063</accession>
<keyword evidence="11 12" id="KW-0472">Membrane</keyword>
<dbReference type="PANTHER" id="PTHR24282">
    <property type="entry name" value="CYTOCHROME P450 FAMILY MEMBER"/>
    <property type="match status" value="1"/>
</dbReference>
<dbReference type="GO" id="GO:0005506">
    <property type="term" value="F:iron ion binding"/>
    <property type="evidence" value="ECO:0007669"/>
    <property type="project" value="InterPro"/>
</dbReference>
<keyword evidence="9" id="KW-0408">Iron</keyword>
<evidence type="ECO:0000313" key="13">
    <source>
        <dbReference type="EMBL" id="KAK7244048.1"/>
    </source>
</evidence>
<evidence type="ECO:0008006" key="15">
    <source>
        <dbReference type="Google" id="ProtNLM"/>
    </source>
</evidence>
<keyword evidence="6" id="KW-0479">Metal-binding</keyword>
<dbReference type="GO" id="GO:0004497">
    <property type="term" value="F:monooxygenase activity"/>
    <property type="evidence" value="ECO:0007669"/>
    <property type="project" value="UniProtKB-KW"/>
</dbReference>
<dbReference type="Gene3D" id="1.10.630.10">
    <property type="entry name" value="Cytochrome P450"/>
    <property type="match status" value="1"/>
</dbReference>
<evidence type="ECO:0000256" key="5">
    <source>
        <dbReference type="ARBA" id="ARBA00022692"/>
    </source>
</evidence>
<name>A0AAN9E063_CROPI</name>
<dbReference type="InterPro" id="IPR002402">
    <property type="entry name" value="Cyt_P450_E_grp-II"/>
</dbReference>
<evidence type="ECO:0000256" key="12">
    <source>
        <dbReference type="SAM" id="Phobius"/>
    </source>
</evidence>
<dbReference type="Pfam" id="PF00067">
    <property type="entry name" value="p450"/>
    <property type="match status" value="1"/>
</dbReference>
<evidence type="ECO:0000256" key="7">
    <source>
        <dbReference type="ARBA" id="ARBA00022989"/>
    </source>
</evidence>
<feature type="transmembrane region" description="Helical" evidence="12">
    <location>
        <begin position="14"/>
        <end position="33"/>
    </location>
</feature>
<keyword evidence="4" id="KW-0349">Heme</keyword>
<evidence type="ECO:0000256" key="6">
    <source>
        <dbReference type="ARBA" id="ARBA00022723"/>
    </source>
</evidence>
<keyword evidence="14" id="KW-1185">Reference proteome</keyword>
<evidence type="ECO:0000313" key="14">
    <source>
        <dbReference type="Proteomes" id="UP001372338"/>
    </source>
</evidence>
<comment type="cofactor">
    <cofactor evidence="1">
        <name>heme</name>
        <dbReference type="ChEBI" id="CHEBI:30413"/>
    </cofactor>
</comment>
<keyword evidence="5 12" id="KW-0812">Transmembrane</keyword>
<dbReference type="SUPFAM" id="SSF48264">
    <property type="entry name" value="Cytochrome P450"/>
    <property type="match status" value="1"/>
</dbReference>
<dbReference type="Proteomes" id="UP001372338">
    <property type="component" value="Unassembled WGS sequence"/>
</dbReference>
<dbReference type="InterPro" id="IPR001128">
    <property type="entry name" value="Cyt_P450"/>
</dbReference>
<keyword evidence="10" id="KW-0503">Monooxygenase</keyword>
<comment type="subcellular location">
    <subcellularLocation>
        <location evidence="2">Membrane</location>
        <topology evidence="2">Single-pass membrane protein</topology>
    </subcellularLocation>
</comment>
<comment type="similarity">
    <text evidence="3">Belongs to the cytochrome P450 family.</text>
</comment>
<evidence type="ECO:0000256" key="9">
    <source>
        <dbReference type="ARBA" id="ARBA00023004"/>
    </source>
</evidence>
<organism evidence="13 14">
    <name type="scientific">Crotalaria pallida</name>
    <name type="common">Smooth rattlebox</name>
    <name type="synonym">Crotalaria striata</name>
    <dbReference type="NCBI Taxonomy" id="3830"/>
    <lineage>
        <taxon>Eukaryota</taxon>
        <taxon>Viridiplantae</taxon>
        <taxon>Streptophyta</taxon>
        <taxon>Embryophyta</taxon>
        <taxon>Tracheophyta</taxon>
        <taxon>Spermatophyta</taxon>
        <taxon>Magnoliopsida</taxon>
        <taxon>eudicotyledons</taxon>
        <taxon>Gunneridae</taxon>
        <taxon>Pentapetalae</taxon>
        <taxon>rosids</taxon>
        <taxon>fabids</taxon>
        <taxon>Fabales</taxon>
        <taxon>Fabaceae</taxon>
        <taxon>Papilionoideae</taxon>
        <taxon>50 kb inversion clade</taxon>
        <taxon>genistoids sensu lato</taxon>
        <taxon>core genistoids</taxon>
        <taxon>Crotalarieae</taxon>
        <taxon>Crotalaria</taxon>
    </lineage>
</organism>
<reference evidence="13 14" key="1">
    <citation type="submission" date="2024-01" db="EMBL/GenBank/DDBJ databases">
        <title>The genomes of 5 underutilized Papilionoideae crops provide insights into root nodulation and disease resistanc.</title>
        <authorList>
            <person name="Yuan L."/>
        </authorList>
    </citation>
    <scope>NUCLEOTIDE SEQUENCE [LARGE SCALE GENOMIC DNA]</scope>
    <source>
        <strain evidence="13">ZHUSHIDOU_FW_LH</strain>
        <tissue evidence="13">Leaf</tissue>
    </source>
</reference>
<dbReference type="AlphaFoldDB" id="A0AAN9E063"/>
<gene>
    <name evidence="13" type="ORF">RIF29_38866</name>
</gene>
<protein>
    <recommendedName>
        <fullName evidence="15">Cytochrome P450</fullName>
    </recommendedName>
</protein>
<evidence type="ECO:0000256" key="10">
    <source>
        <dbReference type="ARBA" id="ARBA00023033"/>
    </source>
</evidence>
<evidence type="ECO:0000256" key="11">
    <source>
        <dbReference type="ARBA" id="ARBA00023136"/>
    </source>
</evidence>
<dbReference type="EMBL" id="JAYWIO010000008">
    <property type="protein sequence ID" value="KAK7244048.1"/>
    <property type="molecule type" value="Genomic_DNA"/>
</dbReference>
<evidence type="ECO:0000256" key="8">
    <source>
        <dbReference type="ARBA" id="ARBA00023002"/>
    </source>
</evidence>
<dbReference type="InterPro" id="IPR050665">
    <property type="entry name" value="Cytochrome_P450_Monooxygen"/>
</dbReference>
<keyword evidence="8" id="KW-0560">Oxidoreductase</keyword>
<keyword evidence="7 12" id="KW-1133">Transmembrane helix</keyword>
<proteinExistence type="inferred from homology"/>